<gene>
    <name evidence="7" type="ORF">PPERSA_08982</name>
</gene>
<dbReference type="GO" id="GO:0004198">
    <property type="term" value="F:calcium-dependent cysteine-type endopeptidase activity"/>
    <property type="evidence" value="ECO:0007669"/>
    <property type="project" value="InterPro"/>
</dbReference>
<feature type="transmembrane region" description="Helical" evidence="5">
    <location>
        <begin position="2612"/>
        <end position="2636"/>
    </location>
</feature>
<dbReference type="GO" id="GO:0006508">
    <property type="term" value="P:proteolysis"/>
    <property type="evidence" value="ECO:0007669"/>
    <property type="project" value="InterPro"/>
</dbReference>
<feature type="compositionally biased region" description="Low complexity" evidence="4">
    <location>
        <begin position="292"/>
        <end position="344"/>
    </location>
</feature>
<dbReference type="GO" id="GO:0006816">
    <property type="term" value="P:calcium ion transport"/>
    <property type="evidence" value="ECO:0007669"/>
    <property type="project" value="InterPro"/>
</dbReference>
<feature type="region of interest" description="Disordered" evidence="4">
    <location>
        <begin position="524"/>
        <end position="555"/>
    </location>
</feature>
<keyword evidence="5" id="KW-0472">Membrane</keyword>
<dbReference type="PANTHER" id="PTHR13715:SF99">
    <property type="entry name" value="INOSITOL 1,4,5-TRISPHOSPHATE RECEPTOR-LIKE PROTEIN A"/>
    <property type="match status" value="1"/>
</dbReference>
<feature type="region of interest" description="Disordered" evidence="4">
    <location>
        <begin position="2089"/>
        <end position="2108"/>
    </location>
</feature>
<feature type="region of interest" description="Disordered" evidence="4">
    <location>
        <begin position="285"/>
        <end position="344"/>
    </location>
</feature>
<dbReference type="InterPro" id="IPR032675">
    <property type="entry name" value="LRR_dom_sf"/>
</dbReference>
<sequence>MSTKQEKQPGIQMVRGPIKYGSIISISHQQDDLAFLHTYGHINKNLYVRTFRNELQEDQNKISTNSKKQMMPNISNFTNNQQQQQQNQQIQQQQFYQNKKQKEFNRNKQFTQSLFQVFPRLTNAQKNEIIEKKLDINEDIQEEDQIWEDIINENDIKNKIDEQQIKNLQKKLMSEFKDNYDTFMKIKGTNICYNHPIQLLHIESCKFLSCHLQQISKIQSQNYALSLQDYTSEATLFKIIPAFNYQKEGDQVVFSNELIMLIRAIPFHNKTTYLNCSDEVSNLEIKDKSKKQSQNQYPSSPNSKISQFANNNNNAQNNQNFNNSNNQNSNQFSQTQLEQDQNQNQKQIEFKNQYISSKGEMGQDPESQNGKKIIKKREANFSLEESCQWKINLFQNYINPQNQYLLCYNVIWLHHSETSSIILADKSKKSQNQNLSIDFANLYHKDNLEIKTGRSKTGDSFTDYSGETFGMWIIENKNFYLGGHVEQFQPYRLKHLASGLYLSVQVKQQQQNKPGYLTNEHTQTIDFDQRNSNNNKNLKTNKNVNNNNNNINNNEQNNQTQYQLTLSNFPDETTLFQFEPLQKGNSHDETANYIQGNSFVYLKNIYSNGYIQVVNPYGQSVGAKYKKKQGIQLEPSITKECSDDQLFNIYLSNDSIVWEIKYVMQCFQKLVKLIKLLENSERSEKITHRYLKKLQEKVSSATLILKDLDLFLNNMRNNTSLNVNYGIINHFRQKLLQEQYYIDILFRVLEESLNIDEIISWTKFSELKKFHKKDQDTRSVQTDNRSYIDLRNLSVDSHHINRSKNYTLSYILDIKQRNQKRSGSYRNEQSQNNKYLIESIKFSKSINLIYFFFKILIDPKSDNNMLLSAYQFLQAVCRFQNDGVSQNQEIIYNLFCYYENEPEGEQITIPDFFDKQNMLVIDKNSQNLIRKQLFFYSDLALARNFLWSKKLNPKFDMNTLLKNVWPRQINEILSESTKIKSQLAKLAMSLYIDHVHTKKHHQNLELGLANFGNFLTQNVGFSIYNKQVQENEEIEEDETQFSNTKDVDSFQNPLSRGVLMIHNVLQSIHYEDKQIFTSQVNIKMQICDILEQMLDFRQDFLLSNIIYWFTEQIAFTQLQNEDQLQDDNDQQQNNIIEKIKTNTRHILPNISKTGINDIDEKLQQHDEDTGLFGIKKKKTFINFFDHLKDNKNTKNYQKQLEKHKSFIQQQSFKNTSSKNASQIFQNQGKNSGKLDLIQDFIAEDQSDTNLKNQNQIQQKSNLYQINEDQDEEENQSYNIFQQVIPEFYDLDSWLSASYKNVPAEKQPIGSVLPQLLTSFMAVQDEELQKRVLKIDQNLLEMFADIIIREGRQAKFLSIFMSILKCKDKYVFENQLQVLNMFLPLELKEKEKFLLFLEPNKKRDYFKDNSPQNNRKLKKQSSFNTAINAENEDDLNLDQNHINFDFEEAHNFQNNMTKSYNTSEQISLNFKDEPFQYHAKLLDLLIETTYITEKNDYDEVYEDNFDEKYDFNISIAKLRKTFNYSMLLNYLIEEKDDYINDNQFLDPNKTQQNNLISGEPAIDDVIKKQARKKGMSILKPKILDFLRILHVQSEKKQNIQKMDNLQEFRKKLCKFLDKESNLIQSLNGKNINNYQYIDYIFDSLLNFVLCYKKKYIQQQQHDDERIDEKSLHKLSDALSKQINLFEGKITQRQIDRVEYFVNEYVQTDGYNGERFKVEFEGITNLDFRGPLQKSTNKLPNKIQNKFQGLFKNKQVNLNEKLFKQQVTIQNELIPLRNLSSKEDEKNNKITSSLMNSQLEPMSQQQMLQSPIITDAQDIMPILQSQRNSQLQDSPKKSDKQGKKSVLKQKSFRFGNPFQLVGNVTKFITSASQKKEKQIDRQDYKCDQIQEKWNTFVKEFTDENNTQVQQEIQYERHAIANALLNINQLIDDERKQDLEFTIDCKSLISKLILLLQSAVSDKKYKDVVLNLLIILIEMVSKNEDEQEKLQNQFNSYGLTTVVLNVICDTETMDSYIFQQLILLLNTLLQGGNINVQETIYKFFITNKKSEKFFQKIYTFILDEIQKIEQISKQIKNRNRQNSMFSSQISSLFSSDPNLGQIDQDEDNEEKLEEEEKHHLELLQNILSFLQQSVEGHYLPLQKYFKEQTNSINNYDIIFAIIDLIRVFYYDAAIQKYYSVLTQSLETLIEFVQGPCEQNQQAVSESKFLEIAHDLFTNKKKKKKKTGLSSQFFGKQDTNLSSSSSKKKSNISQNNRVRLEKQVEVETWQNNKPAESLTMELYNKYTYAVINKEYEGFQKVFGDNLLGQLASFAQSLFQTGIGYAQKMKKLTIDQLKQQKNLDEEETQKQKSKRKEEKNKMYIDSFNFFAKNTAQIEVNRNEKIELVFFTKLPFSHFISQEQKRNFQDNVNRSTNKTKVEDLLAVSEDYIKQMKHQENLNHFFSHNPLLALLANYDKLWKDLAFLFTIIINIFILTSFSTKFSTDRLYGYHLFQLEEYNTSRTKRYFQGLGLSMAISSGFVVAFFLVKTLPLIVRKVWKKAQQGLLDKLIRWTINLILIIYQVLQELEVMYYLAYGVFAIFGVTLHPLFFTFHLTEILIRYPTLKNIINSVWYPRVQIGLAFLLFIILEYAFSIIGFLFFRDHFQGNCDEMLICFLFYFDWTFKANGGTSGWITDNSEESSQADYVFGRFVWDTFSNYILVIIMINIVSGIIIDSFGDLRDKEYDKVVDITEKCFICGNDKSDFEKQIYSKGFQKHIRIDHYMWNYIFYIGYLEFKDPNDYMGIESYVHQKLKNNDTSWFPFNKSRDVQSLDDEDIQENEILDQCQDDLISTPSKKSQIIYSLKIKSYKQFQQMNKSSHKNLNTLQSAQKMVQNTDNILKKLDNDFKNLKNQKYFENPELANKNFQKRVSRQQSQISQHSIQSSLSKQKQTQKQLESQQKLLQIQSQQQQVDKQLPPMYSISQKQAIDFKNQRSSVLEGATAHKIYTIQQFFHDFLKAENDNENFFQDSDFVMDFECLESKNALALTASNKDLFNHLTCQDIDTPIPETEIADIEQEEIDVEIFQKKAVYPFRFYKNKFQKFSLITDTVIPCLQLPNQKLVPVFSRQQNPNHFWVSLIEKAYAKLHQGYSRLENLDLRTAINDLTGLEPDIINFHSKEQINTENLIKILKLSKNNKSIVGFIRTKPILSQNNQPSLNQQGKITVKANSTLINKMYIFSNIDKNNSLIIKNPWAQTQPLNDSGSAYITISFEDFFLLFDQIVILKDFSKEWRGIKYDPNIIGFIVQEIGERDLGAKILNFQQLKMSYKSDQFSRKFVSGFAQLKKGRYTLVPFCNIQQPKGTYLILEIYYNCKDNLIKFYEKQSKEVILQDATNDMTQTLRKLYDNIDLKNIQQYDLKPLISKEIKQFNLDAIALLPTLYKEFLIKNPNSWLLAMNETQKQLSKVEIPEKSQQQDPLLQNYEFNNIVSILLGEEENEDDEINNTQIQKEQVTEDIVNYVEQESEGVYDFNYYGMGDKGLSAILELLVQEHEIFEIHLSGNNLTDEGILNLCYELEKSHHFELEELDLSDNQITDLGAKTLMTFPSRMKNIVKLNVDQNENFPPILKEKINTFLLKRQNQIDNQ</sequence>
<keyword evidence="5" id="KW-1133">Transmembrane helix</keyword>
<evidence type="ECO:0000256" key="2">
    <source>
        <dbReference type="PROSITE-ProRule" id="PRU00239"/>
    </source>
</evidence>
<dbReference type="InterPro" id="IPR035910">
    <property type="entry name" value="RyR/IP3R_RIH_dom_sf"/>
</dbReference>
<feature type="coiled-coil region" evidence="3">
    <location>
        <begin position="2861"/>
        <end position="2888"/>
    </location>
</feature>
<dbReference type="Gene3D" id="1.10.287.70">
    <property type="match status" value="1"/>
</dbReference>
<dbReference type="SMART" id="SM00230">
    <property type="entry name" value="CysPc"/>
    <property type="match status" value="1"/>
</dbReference>
<evidence type="ECO:0000256" key="4">
    <source>
        <dbReference type="SAM" id="MobiDB-lite"/>
    </source>
</evidence>
<dbReference type="InterPro" id="IPR001300">
    <property type="entry name" value="Peptidase_C2_calpain_cat"/>
</dbReference>
<dbReference type="InterPro" id="IPR015925">
    <property type="entry name" value="Ryanodine_IP3_receptor"/>
</dbReference>
<evidence type="ECO:0000256" key="1">
    <source>
        <dbReference type="ARBA" id="ARBA00022737"/>
    </source>
</evidence>
<feature type="transmembrane region" description="Helical" evidence="5">
    <location>
        <begin position="2502"/>
        <end position="2523"/>
    </location>
</feature>
<dbReference type="Gene3D" id="2.80.10.50">
    <property type="match status" value="2"/>
</dbReference>
<evidence type="ECO:0000259" key="6">
    <source>
        <dbReference type="PROSITE" id="PS50203"/>
    </source>
</evidence>
<accession>A0A0V0R2X6</accession>
<keyword evidence="1" id="KW-0677">Repeat</keyword>
<dbReference type="Pfam" id="PF02815">
    <property type="entry name" value="MIR"/>
    <property type="match status" value="1"/>
</dbReference>
<evidence type="ECO:0000256" key="3">
    <source>
        <dbReference type="SAM" id="Coils"/>
    </source>
</evidence>
<dbReference type="Proteomes" id="UP000054937">
    <property type="component" value="Unassembled WGS sequence"/>
</dbReference>
<feature type="transmembrane region" description="Helical" evidence="5">
    <location>
        <begin position="2458"/>
        <end position="2476"/>
    </location>
</feature>
<dbReference type="PANTHER" id="PTHR13715">
    <property type="entry name" value="RYANODINE RECEPTOR AND IP3 RECEPTOR"/>
    <property type="match status" value="1"/>
</dbReference>
<dbReference type="InterPro" id="IPR001611">
    <property type="entry name" value="Leu-rich_rpt"/>
</dbReference>
<dbReference type="PROSITE" id="PS50203">
    <property type="entry name" value="CALPAIN_CAT"/>
    <property type="match status" value="1"/>
</dbReference>
<evidence type="ECO:0000256" key="5">
    <source>
        <dbReference type="SAM" id="Phobius"/>
    </source>
</evidence>
<dbReference type="InterPro" id="IPR038765">
    <property type="entry name" value="Papain-like_cys_pep_sf"/>
</dbReference>
<dbReference type="Gene3D" id="3.80.10.10">
    <property type="entry name" value="Ribonuclease Inhibitor"/>
    <property type="match status" value="1"/>
</dbReference>
<evidence type="ECO:0000313" key="7">
    <source>
        <dbReference type="EMBL" id="KRX08878.1"/>
    </source>
</evidence>
<keyword evidence="5" id="KW-0812">Transmembrane</keyword>
<dbReference type="Pfam" id="PF08454">
    <property type="entry name" value="RIH_assoc"/>
    <property type="match status" value="1"/>
</dbReference>
<feature type="domain" description="Calpain catalytic" evidence="6">
    <location>
        <begin position="3079"/>
        <end position="3232"/>
    </location>
</feature>
<keyword evidence="3" id="KW-0175">Coiled coil</keyword>
<dbReference type="SUPFAM" id="SSF100909">
    <property type="entry name" value="IP3 receptor type 1 binding core, domain 2"/>
    <property type="match status" value="1"/>
</dbReference>
<dbReference type="SUPFAM" id="SSF82109">
    <property type="entry name" value="MIR domain"/>
    <property type="match status" value="2"/>
</dbReference>
<name>A0A0V0R2X6_PSEPJ</name>
<feature type="coiled-coil region" evidence="3">
    <location>
        <begin position="3469"/>
        <end position="3496"/>
    </location>
</feature>
<feature type="compositionally biased region" description="Low complexity" evidence="4">
    <location>
        <begin position="531"/>
        <end position="555"/>
    </location>
</feature>
<dbReference type="InterPro" id="IPR014821">
    <property type="entry name" value="Ins145_P3_rcpt"/>
</dbReference>
<dbReference type="OMA" id="AYICHEN"/>
<reference evidence="7 8" key="1">
    <citation type="journal article" date="2015" name="Sci. Rep.">
        <title>Genome of the facultative scuticociliatosis pathogen Pseudocohnilembus persalinus provides insight into its virulence through horizontal gene transfer.</title>
        <authorList>
            <person name="Xiong J."/>
            <person name="Wang G."/>
            <person name="Cheng J."/>
            <person name="Tian M."/>
            <person name="Pan X."/>
            <person name="Warren A."/>
            <person name="Jiang C."/>
            <person name="Yuan D."/>
            <person name="Miao W."/>
        </authorList>
    </citation>
    <scope>NUCLEOTIDE SEQUENCE [LARGE SCALE GENOMIC DNA]</scope>
    <source>
        <strain evidence="7">36N120E</strain>
    </source>
</reference>
<organism evidence="7 8">
    <name type="scientific">Pseudocohnilembus persalinus</name>
    <name type="common">Ciliate</name>
    <dbReference type="NCBI Taxonomy" id="266149"/>
    <lineage>
        <taxon>Eukaryota</taxon>
        <taxon>Sar</taxon>
        <taxon>Alveolata</taxon>
        <taxon>Ciliophora</taxon>
        <taxon>Intramacronucleata</taxon>
        <taxon>Oligohymenophorea</taxon>
        <taxon>Scuticociliatia</taxon>
        <taxon>Philasterida</taxon>
        <taxon>Pseudocohnilembidae</taxon>
        <taxon>Pseudocohnilembus</taxon>
    </lineage>
</organism>
<feature type="region of interest" description="Disordered" evidence="4">
    <location>
        <begin position="1824"/>
        <end position="1844"/>
    </location>
</feature>
<evidence type="ECO:0000313" key="8">
    <source>
        <dbReference type="Proteomes" id="UP000054937"/>
    </source>
</evidence>
<keyword evidence="8" id="KW-1185">Reference proteome</keyword>
<dbReference type="InterPro" id="IPR016093">
    <property type="entry name" value="MIR_motif"/>
</dbReference>
<dbReference type="Pfam" id="PF08709">
    <property type="entry name" value="Ins145_P3_rec"/>
    <property type="match status" value="1"/>
</dbReference>
<comment type="caution">
    <text evidence="2">Lacks conserved residue(s) required for the propagation of feature annotation.</text>
</comment>
<protein>
    <submittedName>
        <fullName evidence="7">MIR motif</fullName>
    </submittedName>
</protein>
<dbReference type="SUPFAM" id="SSF54001">
    <property type="entry name" value="Cysteine proteinases"/>
    <property type="match status" value="1"/>
</dbReference>
<dbReference type="Pfam" id="PF00648">
    <property type="entry name" value="Peptidase_C2"/>
    <property type="match status" value="1"/>
</dbReference>
<feature type="region of interest" description="Disordered" evidence="4">
    <location>
        <begin position="2905"/>
        <end position="2928"/>
    </location>
</feature>
<dbReference type="PROSITE" id="PS51450">
    <property type="entry name" value="LRR"/>
    <property type="match status" value="1"/>
</dbReference>
<dbReference type="InterPro" id="IPR036300">
    <property type="entry name" value="MIR_dom_sf"/>
</dbReference>
<dbReference type="SMART" id="SM00368">
    <property type="entry name" value="LRR_RI"/>
    <property type="match status" value="2"/>
</dbReference>
<comment type="caution">
    <text evidence="7">The sequence shown here is derived from an EMBL/GenBank/DDBJ whole genome shotgun (WGS) entry which is preliminary data.</text>
</comment>
<dbReference type="OrthoDB" id="300855at2759"/>
<feature type="transmembrane region" description="Helical" evidence="5">
    <location>
        <begin position="2691"/>
        <end position="2712"/>
    </location>
</feature>
<feature type="transmembrane region" description="Helical" evidence="5">
    <location>
        <begin position="2566"/>
        <end position="2591"/>
    </location>
</feature>
<feature type="transmembrane region" description="Helical" evidence="5">
    <location>
        <begin position="2544"/>
        <end position="2560"/>
    </location>
</feature>
<proteinExistence type="predicted"/>
<feature type="compositionally biased region" description="Low complexity" evidence="4">
    <location>
        <begin position="2907"/>
        <end position="2928"/>
    </location>
</feature>
<dbReference type="InterPro" id="IPR013662">
    <property type="entry name" value="RIH_assoc-dom"/>
</dbReference>
<dbReference type="SUPFAM" id="SSF52047">
    <property type="entry name" value="RNI-like"/>
    <property type="match status" value="1"/>
</dbReference>
<dbReference type="InParanoid" id="A0A0V0R2X6"/>
<dbReference type="EMBL" id="LDAU01000057">
    <property type="protein sequence ID" value="KRX08878.1"/>
    <property type="molecule type" value="Genomic_DNA"/>
</dbReference>